<accession>A0ABS1BKB0</accession>
<dbReference type="EMBL" id="JAEHFY010000013">
    <property type="protein sequence ID" value="MBK0383323.1"/>
    <property type="molecule type" value="Genomic_DNA"/>
</dbReference>
<keyword evidence="2" id="KW-1185">Reference proteome</keyword>
<proteinExistence type="predicted"/>
<dbReference type="RefSeq" id="WP_200586134.1">
    <property type="nucleotide sequence ID" value="NZ_JAEHFY010000013.1"/>
</dbReference>
<evidence type="ECO:0000313" key="1">
    <source>
        <dbReference type="EMBL" id="MBK0383323.1"/>
    </source>
</evidence>
<protein>
    <submittedName>
        <fullName evidence="1">DUF3891 family protein</fullName>
    </submittedName>
</protein>
<organism evidence="1 2">
    <name type="scientific">Pedobacter segetis</name>
    <dbReference type="NCBI Taxonomy" id="2793069"/>
    <lineage>
        <taxon>Bacteria</taxon>
        <taxon>Pseudomonadati</taxon>
        <taxon>Bacteroidota</taxon>
        <taxon>Sphingobacteriia</taxon>
        <taxon>Sphingobacteriales</taxon>
        <taxon>Sphingobacteriaceae</taxon>
        <taxon>Pedobacter</taxon>
    </lineage>
</organism>
<reference evidence="1 2" key="1">
    <citation type="submission" date="2020-12" db="EMBL/GenBank/DDBJ databases">
        <title>Bacterial novel species Pedobacter sp. SD-b isolated from soil.</title>
        <authorList>
            <person name="Jung H.-Y."/>
        </authorList>
    </citation>
    <scope>NUCLEOTIDE SEQUENCE [LARGE SCALE GENOMIC DNA]</scope>
    <source>
        <strain evidence="1 2">SD-b</strain>
    </source>
</reference>
<evidence type="ECO:0000313" key="2">
    <source>
        <dbReference type="Proteomes" id="UP000660024"/>
    </source>
</evidence>
<name>A0ABS1BKB0_9SPHI</name>
<dbReference type="Proteomes" id="UP000660024">
    <property type="component" value="Unassembled WGS sequence"/>
</dbReference>
<dbReference type="InterPro" id="IPR024992">
    <property type="entry name" value="DUF3891"/>
</dbReference>
<gene>
    <name evidence="1" type="ORF">I5M32_10160</name>
</gene>
<comment type="caution">
    <text evidence="1">The sequence shown here is derived from an EMBL/GenBank/DDBJ whole genome shotgun (WGS) entry which is preliminary data.</text>
</comment>
<dbReference type="Pfam" id="PF13030">
    <property type="entry name" value="DUF3891"/>
    <property type="match status" value="1"/>
</dbReference>
<sequence length="255" mass="29897">MIIREEKDHYLFITQHDHAYIAGEMFSNLRKEFVPDKHYESLKFAIHQHDRAWLVPDSHPLMDDLTGKPFSFLNYPEKLKLQFYKFGIEQVNLANSYAAILCSMHYCSLLKHSVTEEAKVFLDREKSRQKFLCNGLKLSQNEVEILDYQLKILNLCDNIALYVCMTSPETRKDQEHPMFVNGLDNSNFFNQYGYRGIVPTFIQGKLKVKFSYSPFENHFDVKIAFRSVPKDLIKEVGLATAYHDARSNYYALRIT</sequence>